<dbReference type="RefSeq" id="WP_124216382.1">
    <property type="nucleotide sequence ID" value="NZ_JAJGTZ010000033.1"/>
</dbReference>
<dbReference type="Proteomes" id="UP000276940">
    <property type="component" value="Unassembled WGS sequence"/>
</dbReference>
<dbReference type="InterPro" id="IPR029044">
    <property type="entry name" value="Nucleotide-diphossugar_trans"/>
</dbReference>
<reference evidence="2 3" key="1">
    <citation type="journal article" date="2018" name="J Appl Environ Microbiol">
        <title>The gut symbionts Lactobacillus reuteri R2lc and 2010 encode a polyketide synthase cluster that activates the mammalian aryl-hydrocarbon receptor.</title>
        <authorList>
            <person name="Ozcam M."/>
            <person name="Roos S."/>
            <person name="Van Pijkeren J.P."/>
        </authorList>
    </citation>
    <scope>NUCLEOTIDE SEQUENCE [LARGE SCALE GENOMIC DNA]</scope>
    <source>
        <strain evidence="2 3">R2lc</strain>
    </source>
</reference>
<evidence type="ECO:0000313" key="3">
    <source>
        <dbReference type="Proteomes" id="UP000276940"/>
    </source>
</evidence>
<sequence length="244" mass="29225">MIPRKIHFIWLGGGNLDKQSLICINSAKRILSNYQIIIWTEKKLDLEKIANENRFLRECLKRKLWAFVSDYLRLYVLYHYGGIYLDTDVQIIKPFNKEMLSKSFFAGLEDRDFVGTGIIGAEKNSQIIQRLLEFYEKEIWKVNYFNNPIIFKHVLKQINKSEYNAKIYSQEYFSPYAPRKNNLFVKVTNNTTTIHWYNANWGMSRKGYVFLQTKHYNNFFIKELQILKKNVGYYRKKFFKGDTV</sequence>
<accession>A0A3M6SC17</accession>
<dbReference type="Pfam" id="PF04488">
    <property type="entry name" value="Gly_transf_sug"/>
    <property type="match status" value="1"/>
</dbReference>
<gene>
    <name evidence="2" type="ORF">C5O77_07195</name>
</gene>
<dbReference type="PANTHER" id="PTHR32385">
    <property type="entry name" value="MANNOSYL PHOSPHORYLINOSITOL CERAMIDE SYNTHASE"/>
    <property type="match status" value="1"/>
</dbReference>
<dbReference type="EMBL" id="PTLS01000035">
    <property type="protein sequence ID" value="RMX24908.1"/>
    <property type="molecule type" value="Genomic_DNA"/>
</dbReference>
<dbReference type="SUPFAM" id="SSF53448">
    <property type="entry name" value="Nucleotide-diphospho-sugar transferases"/>
    <property type="match status" value="1"/>
</dbReference>
<dbReference type="PANTHER" id="PTHR32385:SF15">
    <property type="entry name" value="INOSITOL PHOSPHOCERAMIDE MANNOSYLTRANSFERASE 1"/>
    <property type="match status" value="1"/>
</dbReference>
<dbReference type="InterPro" id="IPR007577">
    <property type="entry name" value="GlycoTrfase_DXD_sugar-bd_CS"/>
</dbReference>
<evidence type="ECO:0000256" key="1">
    <source>
        <dbReference type="ARBA" id="ARBA00022679"/>
    </source>
</evidence>
<evidence type="ECO:0000313" key="2">
    <source>
        <dbReference type="EMBL" id="RMX24908.1"/>
    </source>
</evidence>
<comment type="caution">
    <text evidence="2">The sequence shown here is derived from an EMBL/GenBank/DDBJ whole genome shotgun (WGS) entry which is preliminary data.</text>
</comment>
<proteinExistence type="predicted"/>
<dbReference type="GO" id="GO:0051999">
    <property type="term" value="P:mannosyl-inositol phosphorylceramide biosynthetic process"/>
    <property type="evidence" value="ECO:0007669"/>
    <property type="project" value="TreeGrafter"/>
</dbReference>
<dbReference type="InterPro" id="IPR051706">
    <property type="entry name" value="Glycosyltransferase_domain"/>
</dbReference>
<keyword evidence="1 2" id="KW-0808">Transferase</keyword>
<dbReference type="AlphaFoldDB" id="A0A3M6SC17"/>
<dbReference type="GO" id="GO:0000030">
    <property type="term" value="F:mannosyltransferase activity"/>
    <property type="evidence" value="ECO:0007669"/>
    <property type="project" value="TreeGrafter"/>
</dbReference>
<organism evidence="2 3">
    <name type="scientific">Limosilactobacillus reuteri</name>
    <name type="common">Lactobacillus reuteri</name>
    <dbReference type="NCBI Taxonomy" id="1598"/>
    <lineage>
        <taxon>Bacteria</taxon>
        <taxon>Bacillati</taxon>
        <taxon>Bacillota</taxon>
        <taxon>Bacilli</taxon>
        <taxon>Lactobacillales</taxon>
        <taxon>Lactobacillaceae</taxon>
        <taxon>Limosilactobacillus</taxon>
    </lineage>
</organism>
<name>A0A3M6SC17_LIMRT</name>
<dbReference type="Gene3D" id="3.90.550.20">
    <property type="match status" value="1"/>
</dbReference>
<dbReference type="GO" id="GO:0016020">
    <property type="term" value="C:membrane"/>
    <property type="evidence" value="ECO:0007669"/>
    <property type="project" value="GOC"/>
</dbReference>
<protein>
    <submittedName>
        <fullName evidence="2">Glycosyl transferase</fullName>
    </submittedName>
</protein>